<dbReference type="PANTHER" id="PTHR43611">
    <property type="entry name" value="ALPHA-D-GLUCOSE 1-PHOSPHATE PHOSPHATASE"/>
    <property type="match status" value="1"/>
</dbReference>
<dbReference type="PRINTS" id="PR00413">
    <property type="entry name" value="HADHALOGNASE"/>
</dbReference>
<dbReference type="RefSeq" id="WP_184114359.1">
    <property type="nucleotide sequence ID" value="NZ_JACHNY010000004.1"/>
</dbReference>
<dbReference type="SUPFAM" id="SSF56784">
    <property type="entry name" value="HAD-like"/>
    <property type="match status" value="1"/>
</dbReference>
<gene>
    <name evidence="1" type="ORF">GGQ96_002099</name>
</gene>
<name>A0A7W7AJ37_9SPHN</name>
<dbReference type="GO" id="GO:0018784">
    <property type="term" value="F:(S)-2-haloacid dehalogenase activity"/>
    <property type="evidence" value="ECO:0007669"/>
    <property type="project" value="UniProtKB-EC"/>
</dbReference>
<dbReference type="CDD" id="cd02603">
    <property type="entry name" value="HAD_sEH-N_like"/>
    <property type="match status" value="1"/>
</dbReference>
<keyword evidence="1" id="KW-0378">Hydrolase</keyword>
<reference evidence="1 2" key="1">
    <citation type="submission" date="2020-08" db="EMBL/GenBank/DDBJ databases">
        <title>Genomic Encyclopedia of Type Strains, Phase IV (KMG-IV): sequencing the most valuable type-strain genomes for metagenomic binning, comparative biology and taxonomic classification.</title>
        <authorList>
            <person name="Goeker M."/>
        </authorList>
    </citation>
    <scope>NUCLEOTIDE SEQUENCE [LARGE SCALE GENOMIC DNA]</scope>
    <source>
        <strain evidence="1 2">DSM 15867</strain>
    </source>
</reference>
<dbReference type="EMBL" id="JACHNY010000004">
    <property type="protein sequence ID" value="MBB4617963.1"/>
    <property type="molecule type" value="Genomic_DNA"/>
</dbReference>
<dbReference type="PANTHER" id="PTHR43611:SF3">
    <property type="entry name" value="FLAVIN MONONUCLEOTIDE HYDROLASE 1, CHLOROPLATIC"/>
    <property type="match status" value="1"/>
</dbReference>
<comment type="caution">
    <text evidence="1">The sequence shown here is derived from an EMBL/GenBank/DDBJ whole genome shotgun (WGS) entry which is preliminary data.</text>
</comment>
<organism evidence="1 2">
    <name type="scientific">Sphingomonas abaci</name>
    <dbReference type="NCBI Taxonomy" id="237611"/>
    <lineage>
        <taxon>Bacteria</taxon>
        <taxon>Pseudomonadati</taxon>
        <taxon>Pseudomonadota</taxon>
        <taxon>Alphaproteobacteria</taxon>
        <taxon>Sphingomonadales</taxon>
        <taxon>Sphingomonadaceae</taxon>
        <taxon>Sphingomonas</taxon>
    </lineage>
</organism>
<dbReference type="InterPro" id="IPR006439">
    <property type="entry name" value="HAD-SF_hydro_IA"/>
</dbReference>
<dbReference type="SFLD" id="SFLDS00003">
    <property type="entry name" value="Haloacid_Dehalogenase"/>
    <property type="match status" value="1"/>
</dbReference>
<evidence type="ECO:0000313" key="2">
    <source>
        <dbReference type="Proteomes" id="UP000574769"/>
    </source>
</evidence>
<dbReference type="EC" id="3.8.1.2" evidence="1"/>
<dbReference type="Pfam" id="PF00702">
    <property type="entry name" value="Hydrolase"/>
    <property type="match status" value="1"/>
</dbReference>
<keyword evidence="2" id="KW-1185">Reference proteome</keyword>
<dbReference type="SFLD" id="SFLDG01129">
    <property type="entry name" value="C1.5:_HAD__Beta-PGM__Phosphata"/>
    <property type="match status" value="1"/>
</dbReference>
<sequence length="203" mass="22717">MTPKAVIFDIGRVLYHWDPRFLYERLIPEGEALDAFLREVVTHDWHYQHDEGRDFADTSAELIARFPQHAALIAAWGPRFGESIPGPVEHMHGLVERLDAAGVPLFAITNFSHEFFPPFRAREAALFDRFRDIVVSGDEKRVKPDPALYRLALDRFGLRPDEAVFIDDNAANVAGAEAIGLRSILFIGAGDCVARLRALGLPA</sequence>
<dbReference type="Proteomes" id="UP000574769">
    <property type="component" value="Unassembled WGS sequence"/>
</dbReference>
<protein>
    <submittedName>
        <fullName evidence="1">2-haloacid dehalogenase</fullName>
        <ecNumber evidence="1">3.8.1.2</ecNumber>
    </submittedName>
</protein>
<proteinExistence type="predicted"/>
<dbReference type="AlphaFoldDB" id="A0A7W7AJ37"/>
<evidence type="ECO:0000313" key="1">
    <source>
        <dbReference type="EMBL" id="MBB4617963.1"/>
    </source>
</evidence>
<dbReference type="NCBIfam" id="TIGR01549">
    <property type="entry name" value="HAD-SF-IA-v1"/>
    <property type="match status" value="1"/>
</dbReference>
<dbReference type="Gene3D" id="3.40.50.1000">
    <property type="entry name" value="HAD superfamily/HAD-like"/>
    <property type="match status" value="1"/>
</dbReference>
<accession>A0A7W7AJ37</accession>
<dbReference type="InterPro" id="IPR023214">
    <property type="entry name" value="HAD_sf"/>
</dbReference>
<dbReference type="InterPro" id="IPR036412">
    <property type="entry name" value="HAD-like_sf"/>
</dbReference>
<dbReference type="NCBIfam" id="TIGR01509">
    <property type="entry name" value="HAD-SF-IA-v3"/>
    <property type="match status" value="1"/>
</dbReference>